<dbReference type="InterPro" id="IPR035986">
    <property type="entry name" value="PKD_dom_sf"/>
</dbReference>
<comment type="caution">
    <text evidence="1">The sequence shown here is derived from an EMBL/GenBank/DDBJ whole genome shotgun (WGS) entry which is preliminary data.</text>
</comment>
<dbReference type="SUPFAM" id="SSF49299">
    <property type="entry name" value="PKD domain"/>
    <property type="match status" value="1"/>
</dbReference>
<proteinExistence type="predicted"/>
<evidence type="ECO:0008006" key="3">
    <source>
        <dbReference type="Google" id="ProtNLM"/>
    </source>
</evidence>
<organism evidence="1 2">
    <name type="scientific">Euroglyphus maynei</name>
    <name type="common">Mayne's house dust mite</name>
    <dbReference type="NCBI Taxonomy" id="6958"/>
    <lineage>
        <taxon>Eukaryota</taxon>
        <taxon>Metazoa</taxon>
        <taxon>Ecdysozoa</taxon>
        <taxon>Arthropoda</taxon>
        <taxon>Chelicerata</taxon>
        <taxon>Arachnida</taxon>
        <taxon>Acari</taxon>
        <taxon>Acariformes</taxon>
        <taxon>Sarcoptiformes</taxon>
        <taxon>Astigmata</taxon>
        <taxon>Psoroptidia</taxon>
        <taxon>Analgoidea</taxon>
        <taxon>Pyroglyphidae</taxon>
        <taxon>Pyroglyphinae</taxon>
        <taxon>Euroglyphus</taxon>
    </lineage>
</organism>
<reference evidence="1 2" key="1">
    <citation type="submission" date="2017-03" db="EMBL/GenBank/DDBJ databases">
        <title>Genome Survey of Euroglyphus maynei.</title>
        <authorList>
            <person name="Arlian L.G."/>
            <person name="Morgan M.S."/>
            <person name="Rider S.D."/>
        </authorList>
    </citation>
    <scope>NUCLEOTIDE SEQUENCE [LARGE SCALE GENOMIC DNA]</scope>
    <source>
        <strain evidence="1">Arlian Lab</strain>
        <tissue evidence="1">Whole body</tissue>
    </source>
</reference>
<sequence>MRDAQLAYRQYRPGFDEPDFKFTMTDDQATAVFDSTKFKRIDDRKYYLRLIVSEPLTFTMPHVYSQSGRYPIKFELSNEFDQDESITRTNFVSVQSTISKMRLTVKPPNAAVAKKVDIVVQLSKGSNIQLEWDFGDGNQTTEHIARKSLSLSLSLSF</sequence>
<dbReference type="OrthoDB" id="6022660at2759"/>
<evidence type="ECO:0000313" key="2">
    <source>
        <dbReference type="Proteomes" id="UP000194236"/>
    </source>
</evidence>
<dbReference type="EMBL" id="MUJZ01056778">
    <property type="protein sequence ID" value="OTF72322.1"/>
    <property type="molecule type" value="Genomic_DNA"/>
</dbReference>
<accession>A0A1Y3AV18</accession>
<gene>
    <name evidence="1" type="ORF">BLA29_010389</name>
</gene>
<protein>
    <recommendedName>
        <fullName evidence="3">PKD domain-containing protein</fullName>
    </recommendedName>
</protein>
<dbReference type="AlphaFoldDB" id="A0A1Y3AV18"/>
<dbReference type="Proteomes" id="UP000194236">
    <property type="component" value="Unassembled WGS sequence"/>
</dbReference>
<evidence type="ECO:0000313" key="1">
    <source>
        <dbReference type="EMBL" id="OTF72322.1"/>
    </source>
</evidence>
<name>A0A1Y3AV18_EURMA</name>
<keyword evidence="2" id="KW-1185">Reference proteome</keyword>